<organism evidence="2 3">
    <name type="scientific">Polyplax serrata</name>
    <name type="common">Common mouse louse</name>
    <dbReference type="NCBI Taxonomy" id="468196"/>
    <lineage>
        <taxon>Eukaryota</taxon>
        <taxon>Metazoa</taxon>
        <taxon>Ecdysozoa</taxon>
        <taxon>Arthropoda</taxon>
        <taxon>Hexapoda</taxon>
        <taxon>Insecta</taxon>
        <taxon>Pterygota</taxon>
        <taxon>Neoptera</taxon>
        <taxon>Paraneoptera</taxon>
        <taxon>Psocodea</taxon>
        <taxon>Troctomorpha</taxon>
        <taxon>Phthiraptera</taxon>
        <taxon>Anoplura</taxon>
        <taxon>Polyplacidae</taxon>
        <taxon>Polyplax</taxon>
    </lineage>
</organism>
<accession>A0AAN8S8F4</accession>
<comment type="caution">
    <text evidence="2">The sequence shown here is derived from an EMBL/GenBank/DDBJ whole genome shotgun (WGS) entry which is preliminary data.</text>
</comment>
<proteinExistence type="predicted"/>
<feature type="non-terminal residue" evidence="2">
    <location>
        <position position="1"/>
    </location>
</feature>
<evidence type="ECO:0000313" key="2">
    <source>
        <dbReference type="EMBL" id="KAK6638614.1"/>
    </source>
</evidence>
<dbReference type="EMBL" id="JAWJWE010000003">
    <property type="protein sequence ID" value="KAK6638614.1"/>
    <property type="molecule type" value="Genomic_DNA"/>
</dbReference>
<evidence type="ECO:0000313" key="3">
    <source>
        <dbReference type="Proteomes" id="UP001372834"/>
    </source>
</evidence>
<feature type="region of interest" description="Disordered" evidence="1">
    <location>
        <begin position="34"/>
        <end position="61"/>
    </location>
</feature>
<feature type="compositionally biased region" description="Basic and acidic residues" evidence="1">
    <location>
        <begin position="38"/>
        <end position="50"/>
    </location>
</feature>
<evidence type="ECO:0000256" key="1">
    <source>
        <dbReference type="SAM" id="MobiDB-lite"/>
    </source>
</evidence>
<sequence>EKERVKSNVNYIPIKSINSKADVNASFLQIADKTGNVRTDRPNDSRRDSSDSSDSSDSFTE</sequence>
<dbReference type="AlphaFoldDB" id="A0AAN8S8F4"/>
<protein>
    <submittedName>
        <fullName evidence="2">Uncharacterized protein</fullName>
    </submittedName>
</protein>
<name>A0AAN8S8F4_POLSC</name>
<dbReference type="Proteomes" id="UP001372834">
    <property type="component" value="Unassembled WGS sequence"/>
</dbReference>
<feature type="compositionally biased region" description="Low complexity" evidence="1">
    <location>
        <begin position="52"/>
        <end position="61"/>
    </location>
</feature>
<gene>
    <name evidence="2" type="ORF">RUM43_006881</name>
</gene>
<reference evidence="2 3" key="1">
    <citation type="submission" date="2023-10" db="EMBL/GenBank/DDBJ databases">
        <title>Genomes of two closely related lineages of the louse Polyplax serrata with different host specificities.</title>
        <authorList>
            <person name="Martinu J."/>
            <person name="Tarabai H."/>
            <person name="Stefka J."/>
            <person name="Hypsa V."/>
        </authorList>
    </citation>
    <scope>NUCLEOTIDE SEQUENCE [LARGE SCALE GENOMIC DNA]</scope>
    <source>
        <strain evidence="2">HR10_N</strain>
    </source>
</reference>